<dbReference type="Gene3D" id="3.40.1230.10">
    <property type="entry name" value="MTH938-like"/>
    <property type="match status" value="1"/>
</dbReference>
<organism evidence="6 7">
    <name type="scientific">Panagrellus redivivus</name>
    <name type="common">Microworm</name>
    <dbReference type="NCBI Taxonomy" id="6233"/>
    <lineage>
        <taxon>Eukaryota</taxon>
        <taxon>Metazoa</taxon>
        <taxon>Ecdysozoa</taxon>
        <taxon>Nematoda</taxon>
        <taxon>Chromadorea</taxon>
        <taxon>Rhabditida</taxon>
        <taxon>Tylenchina</taxon>
        <taxon>Panagrolaimomorpha</taxon>
        <taxon>Panagrolaimoidea</taxon>
        <taxon>Panagrolaimidae</taxon>
        <taxon>Panagrellus</taxon>
    </lineage>
</organism>
<reference evidence="7" key="2">
    <citation type="submission" date="2020-10" db="UniProtKB">
        <authorList>
            <consortium name="WormBaseParasite"/>
        </authorList>
    </citation>
    <scope>IDENTIFICATION</scope>
</reference>
<dbReference type="InterPro" id="IPR036748">
    <property type="entry name" value="MTH938-like_sf"/>
</dbReference>
<name>A0A7E4WAH3_PANRE</name>
<evidence type="ECO:0000256" key="3">
    <source>
        <dbReference type="ARBA" id="ARBA00023128"/>
    </source>
</evidence>
<evidence type="ECO:0000256" key="4">
    <source>
        <dbReference type="ARBA" id="ARBA00049984"/>
    </source>
</evidence>
<comment type="subcellular location">
    <subcellularLocation>
        <location evidence="1">Mitochondrion</location>
    </subcellularLocation>
</comment>
<dbReference type="PANTHER" id="PTHR21192:SF2">
    <property type="entry name" value="NADH DEHYDROGENASE [UBIQUINONE] 1 ALPHA SUBCOMPLEX ASSEMBLY FACTOR 3"/>
    <property type="match status" value="1"/>
</dbReference>
<sequence length="277" mass="31315">MLRRVSSRLCQFRRFTEDGATDGHHIIPMGKSDQAMQSTVSFLSKDMNDSNMIGIRGISSAGFRLYDNSFLYGPIAVFPKTVLSWRVLSPDEITPASLELFFLLQPKIDILVLGVGDRKDLDSVRQRVMPFISKHKVGLEIMPTEDAIATFNFLNAEYRYVAAALFPPRDLVVTDSEYSRALNYIKPYDELDEHPLLGPLEANIVKPAADLIKRIWGEPRLDVLEKVEQIAEERIESRTSALKSGIRHDSPRLQGSKEAEDQKKIPSKGDRPKLDDK</sequence>
<dbReference type="GO" id="GO:0032981">
    <property type="term" value="P:mitochondrial respiratory chain complex I assembly"/>
    <property type="evidence" value="ECO:0007669"/>
    <property type="project" value="InterPro"/>
</dbReference>
<dbReference type="GO" id="GO:0005743">
    <property type="term" value="C:mitochondrial inner membrane"/>
    <property type="evidence" value="ECO:0007669"/>
    <property type="project" value="TreeGrafter"/>
</dbReference>
<dbReference type="Proteomes" id="UP000492821">
    <property type="component" value="Unassembled WGS sequence"/>
</dbReference>
<evidence type="ECO:0000256" key="5">
    <source>
        <dbReference type="SAM" id="MobiDB-lite"/>
    </source>
</evidence>
<reference evidence="6" key="1">
    <citation type="journal article" date="2013" name="Genetics">
        <title>The draft genome and transcriptome of Panagrellus redivivus are shaped by the harsh demands of a free-living lifestyle.</title>
        <authorList>
            <person name="Srinivasan J."/>
            <person name="Dillman A.R."/>
            <person name="Macchietto M.G."/>
            <person name="Heikkinen L."/>
            <person name="Lakso M."/>
            <person name="Fracchia K.M."/>
            <person name="Antoshechkin I."/>
            <person name="Mortazavi A."/>
            <person name="Wong G."/>
            <person name="Sternberg P.W."/>
        </authorList>
    </citation>
    <scope>NUCLEOTIDE SEQUENCE [LARGE SCALE GENOMIC DNA]</scope>
    <source>
        <strain evidence="6">MT8872</strain>
    </source>
</reference>
<dbReference type="PANTHER" id="PTHR21192">
    <property type="entry name" value="NUCLEAR PROTEIN E3-3"/>
    <property type="match status" value="1"/>
</dbReference>
<dbReference type="InterPro" id="IPR007523">
    <property type="entry name" value="NDUFAF3/AAMDC"/>
</dbReference>
<protein>
    <recommendedName>
        <fullName evidence="2">NADH dehydrogenase [ubiquinone] 1 alpha subcomplex assembly factor 3</fullName>
    </recommendedName>
</protein>
<dbReference type="CDD" id="cd05125">
    <property type="entry name" value="Mth938_2P1-like"/>
    <property type="match status" value="1"/>
</dbReference>
<evidence type="ECO:0000313" key="6">
    <source>
        <dbReference type="Proteomes" id="UP000492821"/>
    </source>
</evidence>
<dbReference type="WBParaSite" id="Pan_g8895.t1">
    <property type="protein sequence ID" value="Pan_g8895.t1"/>
    <property type="gene ID" value="Pan_g8895"/>
</dbReference>
<evidence type="ECO:0000256" key="2">
    <source>
        <dbReference type="ARBA" id="ARBA00021776"/>
    </source>
</evidence>
<dbReference type="Pfam" id="PF04430">
    <property type="entry name" value="DUF498"/>
    <property type="match status" value="1"/>
</dbReference>
<dbReference type="AlphaFoldDB" id="A0A7E4WAH3"/>
<evidence type="ECO:0000313" key="7">
    <source>
        <dbReference type="WBParaSite" id="Pan_g8895.t1"/>
    </source>
</evidence>
<keyword evidence="6" id="KW-1185">Reference proteome</keyword>
<dbReference type="SUPFAM" id="SSF64076">
    <property type="entry name" value="MTH938-like"/>
    <property type="match status" value="1"/>
</dbReference>
<dbReference type="InterPro" id="IPR034095">
    <property type="entry name" value="NDUF3"/>
</dbReference>
<proteinExistence type="inferred from homology"/>
<feature type="region of interest" description="Disordered" evidence="5">
    <location>
        <begin position="238"/>
        <end position="277"/>
    </location>
</feature>
<evidence type="ECO:0000256" key="1">
    <source>
        <dbReference type="ARBA" id="ARBA00004173"/>
    </source>
</evidence>
<feature type="compositionally biased region" description="Basic and acidic residues" evidence="5">
    <location>
        <begin position="246"/>
        <end position="277"/>
    </location>
</feature>
<accession>A0A7E4WAH3</accession>
<comment type="similarity">
    <text evidence="4">Belongs to the NDUFAF3 family.</text>
</comment>
<keyword evidence="3" id="KW-0496">Mitochondrion</keyword>